<proteinExistence type="predicted"/>
<dbReference type="Gene3D" id="3.40.630.30">
    <property type="match status" value="1"/>
</dbReference>
<dbReference type="EMBL" id="RCVZ01000018">
    <property type="protein sequence ID" value="RLQ92410.1"/>
    <property type="molecule type" value="Genomic_DNA"/>
</dbReference>
<dbReference type="InterPro" id="IPR016181">
    <property type="entry name" value="Acyl_CoA_acyltransferase"/>
</dbReference>
<dbReference type="Pfam" id="PF00583">
    <property type="entry name" value="Acetyltransf_1"/>
    <property type="match status" value="1"/>
</dbReference>
<gene>
    <name evidence="2" type="ORF">D9X91_19370</name>
</gene>
<feature type="domain" description="N-acetyltransferase" evidence="1">
    <location>
        <begin position="13"/>
        <end position="179"/>
    </location>
</feature>
<dbReference type="PANTHER" id="PTHR43415:SF3">
    <property type="entry name" value="GNAT-FAMILY ACETYLTRANSFERASE"/>
    <property type="match status" value="1"/>
</dbReference>
<dbReference type="InterPro" id="IPR000182">
    <property type="entry name" value="GNAT_dom"/>
</dbReference>
<comment type="caution">
    <text evidence="2">The sequence shown here is derived from an EMBL/GenBank/DDBJ whole genome shotgun (WGS) entry which is preliminary data.</text>
</comment>
<dbReference type="RefSeq" id="WP_121682300.1">
    <property type="nucleotide sequence ID" value="NZ_RCVZ01000018.1"/>
</dbReference>
<keyword evidence="3" id="KW-1185">Reference proteome</keyword>
<dbReference type="GO" id="GO:0016747">
    <property type="term" value="F:acyltransferase activity, transferring groups other than amino-acyl groups"/>
    <property type="evidence" value="ECO:0007669"/>
    <property type="project" value="InterPro"/>
</dbReference>
<dbReference type="Proteomes" id="UP000276770">
    <property type="component" value="Unassembled WGS sequence"/>
</dbReference>
<dbReference type="CDD" id="cd04301">
    <property type="entry name" value="NAT_SF"/>
    <property type="match status" value="1"/>
</dbReference>
<reference evidence="2 3" key="1">
    <citation type="submission" date="2018-10" db="EMBL/GenBank/DDBJ databases">
        <title>Falsibacillus sp. genome draft.</title>
        <authorList>
            <person name="Shi S."/>
        </authorList>
    </citation>
    <scope>NUCLEOTIDE SEQUENCE [LARGE SCALE GENOMIC DNA]</scope>
    <source>
        <strain evidence="2 3">GY 10110</strain>
    </source>
</reference>
<dbReference type="OrthoDB" id="948250at2"/>
<dbReference type="PROSITE" id="PS51186">
    <property type="entry name" value="GNAT"/>
    <property type="match status" value="1"/>
</dbReference>
<name>A0A3L7JPK5_9BACI</name>
<protein>
    <submittedName>
        <fullName evidence="2">GNAT family N-acetyltransferase</fullName>
    </submittedName>
</protein>
<dbReference type="SUPFAM" id="SSF55729">
    <property type="entry name" value="Acyl-CoA N-acyltransferases (Nat)"/>
    <property type="match status" value="1"/>
</dbReference>
<keyword evidence="2" id="KW-0808">Transferase</keyword>
<evidence type="ECO:0000313" key="3">
    <source>
        <dbReference type="Proteomes" id="UP000276770"/>
    </source>
</evidence>
<evidence type="ECO:0000259" key="1">
    <source>
        <dbReference type="PROSITE" id="PS51186"/>
    </source>
</evidence>
<dbReference type="PANTHER" id="PTHR43415">
    <property type="entry name" value="SPERMIDINE N(1)-ACETYLTRANSFERASE"/>
    <property type="match status" value="1"/>
</dbReference>
<evidence type="ECO:0000313" key="2">
    <source>
        <dbReference type="EMBL" id="RLQ92410.1"/>
    </source>
</evidence>
<sequence length="179" mass="20353">MNQREFHVNGMKYTIRHAIKKDAEELSQIRLQIDGETEDLDRERGEANIDTVGFEELIQADMDNEKNLFLVAESGGSLVGFSRCEGSGLKRFAHKVEFGVGVLKDYWGYQIGTNLLKESIDWAQTAGLKKMTLNVLETNEKAIHLYEKLGFTVEGVLKKDKRLSDGRYYNTVIMGRWSG</sequence>
<accession>A0A3L7JPK5</accession>
<dbReference type="AlphaFoldDB" id="A0A3L7JPK5"/>
<organism evidence="2 3">
    <name type="scientific">Falsibacillus albus</name>
    <dbReference type="NCBI Taxonomy" id="2478915"/>
    <lineage>
        <taxon>Bacteria</taxon>
        <taxon>Bacillati</taxon>
        <taxon>Bacillota</taxon>
        <taxon>Bacilli</taxon>
        <taxon>Bacillales</taxon>
        <taxon>Bacillaceae</taxon>
        <taxon>Falsibacillus</taxon>
    </lineage>
</organism>